<dbReference type="Proteomes" id="UP000295793">
    <property type="component" value="Unassembled WGS sequence"/>
</dbReference>
<reference evidence="13 14" key="1">
    <citation type="submission" date="2019-03" db="EMBL/GenBank/DDBJ databases">
        <title>Genomic Encyclopedia of Archaeal and Bacterial Type Strains, Phase II (KMG-II): from individual species to whole genera.</title>
        <authorList>
            <person name="Goeker M."/>
        </authorList>
    </citation>
    <scope>NUCLEOTIDE SEQUENCE [LARGE SCALE GENOMIC DNA]</scope>
    <source>
        <strain evidence="13 14">DSM 15388</strain>
    </source>
</reference>
<keyword evidence="14" id="KW-1185">Reference proteome</keyword>
<evidence type="ECO:0000256" key="10">
    <source>
        <dbReference type="ARBA" id="ARBA00023186"/>
    </source>
</evidence>
<comment type="similarity">
    <text evidence="2">Belongs to the LolB family.</text>
</comment>
<protein>
    <recommendedName>
        <fullName evidence="4">Outer-membrane lipoprotein LolB</fullName>
    </recommendedName>
</protein>
<dbReference type="RefSeq" id="WP_132701363.1">
    <property type="nucleotide sequence ID" value="NZ_SLZR01000006.1"/>
</dbReference>
<evidence type="ECO:0000256" key="7">
    <source>
        <dbReference type="ARBA" id="ARBA00022927"/>
    </source>
</evidence>
<dbReference type="CDD" id="cd16326">
    <property type="entry name" value="LolB"/>
    <property type="match status" value="1"/>
</dbReference>
<organism evidence="13 14">
    <name type="scientific">Reinekea marinisedimentorum</name>
    <dbReference type="NCBI Taxonomy" id="230495"/>
    <lineage>
        <taxon>Bacteria</taxon>
        <taxon>Pseudomonadati</taxon>
        <taxon>Pseudomonadota</taxon>
        <taxon>Gammaproteobacteria</taxon>
        <taxon>Oceanospirillales</taxon>
        <taxon>Saccharospirillaceae</taxon>
        <taxon>Reinekea</taxon>
    </lineage>
</organism>
<evidence type="ECO:0000313" key="13">
    <source>
        <dbReference type="EMBL" id="TCS41391.1"/>
    </source>
</evidence>
<dbReference type="GO" id="GO:0015031">
    <property type="term" value="P:protein transport"/>
    <property type="evidence" value="ECO:0007669"/>
    <property type="project" value="UniProtKB-KW"/>
</dbReference>
<dbReference type="AlphaFoldDB" id="A0A4V2UJT6"/>
<dbReference type="OrthoDB" id="9797618at2"/>
<keyword evidence="5" id="KW-0813">Transport</keyword>
<evidence type="ECO:0000256" key="9">
    <source>
        <dbReference type="ARBA" id="ARBA00023139"/>
    </source>
</evidence>
<dbReference type="EMBL" id="SLZR01000006">
    <property type="protein sequence ID" value="TCS41391.1"/>
    <property type="molecule type" value="Genomic_DNA"/>
</dbReference>
<dbReference type="SUPFAM" id="SSF89392">
    <property type="entry name" value="Prokaryotic lipoproteins and lipoprotein localization factors"/>
    <property type="match status" value="1"/>
</dbReference>
<evidence type="ECO:0000256" key="11">
    <source>
        <dbReference type="ARBA" id="ARBA00023237"/>
    </source>
</evidence>
<sequence>MNALRTYAGLLCLTFLFSCSQFSTREEPVSDWSFKGKMAVQNETESSSFNIYWLQQAEQYQIELSGPFGQGLTTIKGEPGLVVLIRGDDLLYSDSLSNLVAENTTLNLPLDYLQYWVRALPAPGVTYQASQNESGQTTGILQSGWNVSINGYFDQSDHLPKKLSFAKAKQSGKLVIREWPQAPTLTE</sequence>
<accession>A0A4V2UJT6</accession>
<evidence type="ECO:0000256" key="3">
    <source>
        <dbReference type="ARBA" id="ARBA00011245"/>
    </source>
</evidence>
<evidence type="ECO:0000313" key="14">
    <source>
        <dbReference type="Proteomes" id="UP000295793"/>
    </source>
</evidence>
<keyword evidence="7" id="KW-0653">Protein transport</keyword>
<comment type="subunit">
    <text evidence="3">Monomer.</text>
</comment>
<comment type="subcellular location">
    <subcellularLocation>
        <location evidence="1">Cell outer membrane</location>
        <topology evidence="1">Lipid-anchor</topology>
    </subcellularLocation>
</comment>
<keyword evidence="12 13" id="KW-0449">Lipoprotein</keyword>
<dbReference type="PROSITE" id="PS51257">
    <property type="entry name" value="PROKAR_LIPOPROTEIN"/>
    <property type="match status" value="1"/>
</dbReference>
<proteinExistence type="inferred from homology"/>
<keyword evidence="10" id="KW-0143">Chaperone</keyword>
<dbReference type="InterPro" id="IPR004565">
    <property type="entry name" value="OM_lipoprot_LolB"/>
</dbReference>
<evidence type="ECO:0000256" key="1">
    <source>
        <dbReference type="ARBA" id="ARBA00004459"/>
    </source>
</evidence>
<evidence type="ECO:0000256" key="6">
    <source>
        <dbReference type="ARBA" id="ARBA00022729"/>
    </source>
</evidence>
<evidence type="ECO:0000256" key="8">
    <source>
        <dbReference type="ARBA" id="ARBA00023136"/>
    </source>
</evidence>
<dbReference type="Pfam" id="PF03550">
    <property type="entry name" value="LolB"/>
    <property type="match status" value="1"/>
</dbReference>
<dbReference type="NCBIfam" id="TIGR00548">
    <property type="entry name" value="lolB"/>
    <property type="match status" value="1"/>
</dbReference>
<evidence type="ECO:0000256" key="4">
    <source>
        <dbReference type="ARBA" id="ARBA00016202"/>
    </source>
</evidence>
<keyword evidence="9" id="KW-0564">Palmitate</keyword>
<evidence type="ECO:0000256" key="2">
    <source>
        <dbReference type="ARBA" id="ARBA00009696"/>
    </source>
</evidence>
<keyword evidence="6" id="KW-0732">Signal</keyword>
<evidence type="ECO:0000256" key="12">
    <source>
        <dbReference type="ARBA" id="ARBA00023288"/>
    </source>
</evidence>
<dbReference type="InterPro" id="IPR029046">
    <property type="entry name" value="LolA/LolB/LppX"/>
</dbReference>
<dbReference type="Gene3D" id="2.50.20.10">
    <property type="entry name" value="Lipoprotein localisation LolA/LolB/LppX"/>
    <property type="match status" value="1"/>
</dbReference>
<comment type="caution">
    <text evidence="13">The sequence shown here is derived from an EMBL/GenBank/DDBJ whole genome shotgun (WGS) entry which is preliminary data.</text>
</comment>
<gene>
    <name evidence="13" type="ORF">BCF53_106122</name>
</gene>
<name>A0A4V2UJT6_9GAMM</name>
<keyword evidence="11" id="KW-0998">Cell outer membrane</keyword>
<dbReference type="GO" id="GO:0009279">
    <property type="term" value="C:cell outer membrane"/>
    <property type="evidence" value="ECO:0007669"/>
    <property type="project" value="UniProtKB-SubCell"/>
</dbReference>
<evidence type="ECO:0000256" key="5">
    <source>
        <dbReference type="ARBA" id="ARBA00022448"/>
    </source>
</evidence>
<keyword evidence="8" id="KW-0472">Membrane</keyword>